<organism evidence="2">
    <name type="scientific">Tetraselmis sp. GSL018</name>
    <dbReference type="NCBI Taxonomy" id="582737"/>
    <lineage>
        <taxon>Eukaryota</taxon>
        <taxon>Viridiplantae</taxon>
        <taxon>Chlorophyta</taxon>
        <taxon>core chlorophytes</taxon>
        <taxon>Chlorodendrophyceae</taxon>
        <taxon>Chlorodendrales</taxon>
        <taxon>Chlorodendraceae</taxon>
        <taxon>Tetraselmis</taxon>
    </lineage>
</organism>
<dbReference type="AlphaFoldDB" id="A0A061S3L5"/>
<feature type="region of interest" description="Disordered" evidence="1">
    <location>
        <begin position="154"/>
        <end position="245"/>
    </location>
</feature>
<gene>
    <name evidence="2" type="ORF">TSPGSL018_11925</name>
</gene>
<feature type="compositionally biased region" description="Gly residues" evidence="1">
    <location>
        <begin position="216"/>
        <end position="232"/>
    </location>
</feature>
<reference evidence="2" key="1">
    <citation type="submission" date="2014-05" db="EMBL/GenBank/DDBJ databases">
        <title>The transcriptome of the halophilic microalga Tetraselmis sp. GSL018 isolated from the Great Salt Lake, Utah.</title>
        <authorList>
            <person name="Jinkerson R.E."/>
            <person name="D'Adamo S."/>
            <person name="Posewitz M.C."/>
        </authorList>
    </citation>
    <scope>NUCLEOTIDE SEQUENCE</scope>
    <source>
        <strain evidence="2">GSL018</strain>
    </source>
</reference>
<accession>A0A061S3L5</accession>
<sequence>MVDLGEHGGSGHELDRRGPQPAAHDGELRRALLDAAVGAEDHRGGAGTRHRRRAAARALCHCHRAEVLLDDRRRETGWQLPACLPQPIADCCGDGVARPHVRCPLASLAAQQLEPPAHPARESPLPPAGLPGVGTGIDIFAGGLCRQRPGLRLGHGLRLPPHPQPHLRLGRPPLQPRHPPGHQPGARPPGRVPPSVRRLHGPRTRCTGPVELHLPGSGGRPGGCQESGGAGPGDEPRALGRRRRG</sequence>
<evidence type="ECO:0000256" key="1">
    <source>
        <dbReference type="SAM" id="MobiDB-lite"/>
    </source>
</evidence>
<dbReference type="EMBL" id="GBEZ01005576">
    <property type="protein sequence ID" value="JAC79747.1"/>
    <property type="molecule type" value="Transcribed_RNA"/>
</dbReference>
<protein>
    <submittedName>
        <fullName evidence="2">Uncharacterized protein</fullName>
    </submittedName>
</protein>
<feature type="region of interest" description="Disordered" evidence="1">
    <location>
        <begin position="1"/>
        <end position="25"/>
    </location>
</feature>
<proteinExistence type="predicted"/>
<evidence type="ECO:0000313" key="2">
    <source>
        <dbReference type="EMBL" id="JAC79747.1"/>
    </source>
</evidence>
<name>A0A061S3L5_9CHLO</name>
<feature type="compositionally biased region" description="Pro residues" evidence="1">
    <location>
        <begin position="173"/>
        <end position="192"/>
    </location>
</feature>